<evidence type="ECO:0000259" key="4">
    <source>
        <dbReference type="Pfam" id="PF13579"/>
    </source>
</evidence>
<accession>A0A9E9CAM1</accession>
<feature type="domain" description="Glycosyltransferase subfamily 4-like N-terminal" evidence="4">
    <location>
        <begin position="57"/>
        <end position="229"/>
    </location>
</feature>
<protein>
    <submittedName>
        <fullName evidence="5">Glycosyltransferase family 1 protein</fullName>
    </submittedName>
</protein>
<dbReference type="CDD" id="cd03800">
    <property type="entry name" value="GT4_sucrose_synthase"/>
    <property type="match status" value="1"/>
</dbReference>
<dbReference type="EMBL" id="CP113797">
    <property type="protein sequence ID" value="WAL61157.1"/>
    <property type="molecule type" value="Genomic_DNA"/>
</dbReference>
<name>A0A9E9CAM1_9CYAN</name>
<evidence type="ECO:0000256" key="2">
    <source>
        <dbReference type="ARBA" id="ARBA00022679"/>
    </source>
</evidence>
<evidence type="ECO:0000259" key="3">
    <source>
        <dbReference type="Pfam" id="PF00534"/>
    </source>
</evidence>
<evidence type="ECO:0000313" key="5">
    <source>
        <dbReference type="EMBL" id="WAL61157.1"/>
    </source>
</evidence>
<dbReference type="KEGG" id="tsin:OXH18_03910"/>
<dbReference type="InterPro" id="IPR001296">
    <property type="entry name" value="Glyco_trans_1"/>
</dbReference>
<dbReference type="AlphaFoldDB" id="A0A9E9CAM1"/>
<keyword evidence="6" id="KW-1185">Reference proteome</keyword>
<feature type="domain" description="Glycosyl transferase family 1" evidence="3">
    <location>
        <begin position="242"/>
        <end position="431"/>
    </location>
</feature>
<proteinExistence type="predicted"/>
<reference evidence="5" key="1">
    <citation type="submission" date="2022-12" db="EMBL/GenBank/DDBJ databases">
        <title>Polyphasic identification of a Novel Hot-Spring Cyanobacterium Ocullathermofonsia sinensis gen nov. sp. nov. and Genomic Insights on its Adaptations to the Thermal Habitat.</title>
        <authorList>
            <person name="Daroch M."/>
            <person name="Tang J."/>
            <person name="Jiang Y."/>
        </authorList>
    </citation>
    <scope>NUCLEOTIDE SEQUENCE</scope>
    <source>
        <strain evidence="5">PKUAC-SCTA174</strain>
    </source>
</reference>
<dbReference type="Proteomes" id="UP001163152">
    <property type="component" value="Chromosome"/>
</dbReference>
<dbReference type="RefSeq" id="WP_268611112.1">
    <property type="nucleotide sequence ID" value="NZ_CP113797.1"/>
</dbReference>
<evidence type="ECO:0000256" key="1">
    <source>
        <dbReference type="ARBA" id="ARBA00022676"/>
    </source>
</evidence>
<dbReference type="GO" id="GO:0016757">
    <property type="term" value="F:glycosyltransferase activity"/>
    <property type="evidence" value="ECO:0007669"/>
    <property type="project" value="UniProtKB-KW"/>
</dbReference>
<dbReference type="InterPro" id="IPR028098">
    <property type="entry name" value="Glyco_trans_4-like_N"/>
</dbReference>
<dbReference type="SUPFAM" id="SSF53756">
    <property type="entry name" value="UDP-Glycosyltransferase/glycogen phosphorylase"/>
    <property type="match status" value="1"/>
</dbReference>
<dbReference type="PANTHER" id="PTHR12526:SF510">
    <property type="entry name" value="D-INOSITOL 3-PHOSPHATE GLYCOSYLTRANSFERASE"/>
    <property type="match status" value="1"/>
</dbReference>
<keyword evidence="2" id="KW-0808">Transferase</keyword>
<dbReference type="PANTHER" id="PTHR12526">
    <property type="entry name" value="GLYCOSYLTRANSFERASE"/>
    <property type="match status" value="1"/>
</dbReference>
<gene>
    <name evidence="5" type="ORF">OXH18_03910</name>
</gene>
<sequence length="494" mass="54424">MSHSDAQSLASISTPKASVLPSSSFAVSKRAIPNRQAIALISDHGDPAAEIGREEAGGQNVYVRQVGEALAKLGWQVDMFTRKSHPDDPAIVQHSLHCRTIRLQAGPESFVPRDQLFQYLPEFVEAFQKFQAKEGTNYPLIHTNYWMSAWIGLQLRQQSNIQLVHTYHSLGAVKYRAVAEKPAIAETRLAVEKQILEQANCIVATSPQEKEHLRSLVSQQGYIEVIPCGTDIDKFHVMPQSEARVALGFQPHEKIVLYVGRFDRRKGIETLVRAFAQVKQQLEANWATDLDTLILNPSLPLPTLRLVIVGGSDPAQSDGQERQRIEQIVRDLGLTDQTLFAGQIGHDRLPLYYTAADVCVIPSHYEPFGLVAIEAMACGTPVVASDVGGLKFTVVPEETGLLVPPQDGTAFANAIERILTDDIWVRKVRRQASARVQQNFSWTGVAVQLSDLYRRLMAQSLLAPSAFTALDPMAATPENIATAAVRAENLVKAS</sequence>
<dbReference type="Gene3D" id="3.40.50.2000">
    <property type="entry name" value="Glycogen Phosphorylase B"/>
    <property type="match status" value="2"/>
</dbReference>
<dbReference type="Pfam" id="PF13579">
    <property type="entry name" value="Glyco_trans_4_4"/>
    <property type="match status" value="1"/>
</dbReference>
<keyword evidence="1" id="KW-0328">Glycosyltransferase</keyword>
<organism evidence="5 6">
    <name type="scientific">Thermocoleostomius sinensis A174</name>
    <dbReference type="NCBI Taxonomy" id="2016057"/>
    <lineage>
        <taxon>Bacteria</taxon>
        <taxon>Bacillati</taxon>
        <taxon>Cyanobacteriota</taxon>
        <taxon>Cyanophyceae</taxon>
        <taxon>Oculatellales</taxon>
        <taxon>Oculatellaceae</taxon>
        <taxon>Thermocoleostomius</taxon>
    </lineage>
</organism>
<dbReference type="Pfam" id="PF00534">
    <property type="entry name" value="Glycos_transf_1"/>
    <property type="match status" value="1"/>
</dbReference>
<evidence type="ECO:0000313" key="6">
    <source>
        <dbReference type="Proteomes" id="UP001163152"/>
    </source>
</evidence>